<dbReference type="AlphaFoldDB" id="A0A918ZA39"/>
<reference evidence="1" key="2">
    <citation type="submission" date="2020-09" db="EMBL/GenBank/DDBJ databases">
        <authorList>
            <person name="Sun Q."/>
            <person name="Kim S."/>
        </authorList>
    </citation>
    <scope>NUCLEOTIDE SEQUENCE</scope>
    <source>
        <strain evidence="1">KCTC 32020</strain>
    </source>
</reference>
<keyword evidence="2" id="KW-1185">Reference proteome</keyword>
<accession>A0A918ZA39</accession>
<dbReference type="OrthoDB" id="6024606at2"/>
<dbReference type="Proteomes" id="UP000636453">
    <property type="component" value="Unassembled WGS sequence"/>
</dbReference>
<protein>
    <submittedName>
        <fullName evidence="1">Uncharacterized protein</fullName>
    </submittedName>
</protein>
<reference evidence="1" key="1">
    <citation type="journal article" date="2014" name="Int. J. Syst. Evol. Microbiol.">
        <title>Complete genome sequence of Corynebacterium casei LMG S-19264T (=DSM 44701T), isolated from a smear-ripened cheese.</title>
        <authorList>
            <consortium name="US DOE Joint Genome Institute (JGI-PGF)"/>
            <person name="Walter F."/>
            <person name="Albersmeier A."/>
            <person name="Kalinowski J."/>
            <person name="Ruckert C."/>
        </authorList>
    </citation>
    <scope>NUCLEOTIDE SEQUENCE</scope>
    <source>
        <strain evidence="1">KCTC 32020</strain>
    </source>
</reference>
<sequence>MAENRRIADHLRSTDALAEYFRTCHETGDLRLVESALRDVPEWATFRDVREALRAAGLRLAVAPLAADPGRAEPIERRKGPRRH</sequence>
<dbReference type="RefSeq" id="WP_146473895.1">
    <property type="nucleotide sequence ID" value="NZ_BNCF01000018.1"/>
</dbReference>
<organism evidence="1 2">
    <name type="scientific">Vulcaniibacterium thermophilum</name>
    <dbReference type="NCBI Taxonomy" id="1169913"/>
    <lineage>
        <taxon>Bacteria</taxon>
        <taxon>Pseudomonadati</taxon>
        <taxon>Pseudomonadota</taxon>
        <taxon>Gammaproteobacteria</taxon>
        <taxon>Lysobacterales</taxon>
        <taxon>Lysobacteraceae</taxon>
        <taxon>Vulcaniibacterium</taxon>
    </lineage>
</organism>
<name>A0A918ZA39_9GAMM</name>
<evidence type="ECO:0000313" key="1">
    <source>
        <dbReference type="EMBL" id="GHE42774.1"/>
    </source>
</evidence>
<evidence type="ECO:0000313" key="2">
    <source>
        <dbReference type="Proteomes" id="UP000636453"/>
    </source>
</evidence>
<proteinExistence type="predicted"/>
<gene>
    <name evidence="1" type="ORF">GCM10007167_25840</name>
</gene>
<comment type="caution">
    <text evidence="1">The sequence shown here is derived from an EMBL/GenBank/DDBJ whole genome shotgun (WGS) entry which is preliminary data.</text>
</comment>
<dbReference type="EMBL" id="BNCF01000018">
    <property type="protein sequence ID" value="GHE42774.1"/>
    <property type="molecule type" value="Genomic_DNA"/>
</dbReference>